<evidence type="ECO:0000313" key="1">
    <source>
        <dbReference type="EMBL" id="ELR67171.1"/>
    </source>
</evidence>
<evidence type="ECO:0000313" key="2">
    <source>
        <dbReference type="Proteomes" id="UP000011134"/>
    </source>
</evidence>
<gene>
    <name evidence="1" type="ORF">C942_02679</name>
</gene>
<comment type="caution">
    <text evidence="1">The sequence shown here is derived from an EMBL/GenBank/DDBJ whole genome shotgun (WGS) entry which is preliminary data.</text>
</comment>
<dbReference type="AlphaFoldDB" id="L8JE94"/>
<protein>
    <recommendedName>
        <fullName evidence="3">Bacterioferritin comigratory protein</fullName>
    </recommendedName>
</protein>
<dbReference type="EMBL" id="AMZO01000003">
    <property type="protein sequence ID" value="ELR67171.1"/>
    <property type="molecule type" value="Genomic_DNA"/>
</dbReference>
<organism evidence="1 2">
    <name type="scientific">Photobacterium marinum</name>
    <dbReference type="NCBI Taxonomy" id="1056511"/>
    <lineage>
        <taxon>Bacteria</taxon>
        <taxon>Pseudomonadati</taxon>
        <taxon>Pseudomonadota</taxon>
        <taxon>Gammaproteobacteria</taxon>
        <taxon>Vibrionales</taxon>
        <taxon>Vibrionaceae</taxon>
        <taxon>Photobacterium</taxon>
    </lineage>
</organism>
<accession>L8JE94</accession>
<proteinExistence type="predicted"/>
<name>L8JE94_9GAMM</name>
<keyword evidence="2" id="KW-1185">Reference proteome</keyword>
<dbReference type="Proteomes" id="UP000011134">
    <property type="component" value="Unassembled WGS sequence"/>
</dbReference>
<dbReference type="RefSeq" id="WP_007462568.1">
    <property type="nucleotide sequence ID" value="NZ_AMZO01000003.1"/>
</dbReference>
<dbReference type="OrthoDB" id="5824983at2"/>
<dbReference type="PATRIC" id="fig|1056511.3.peg.741"/>
<evidence type="ECO:0008006" key="3">
    <source>
        <dbReference type="Google" id="ProtNLM"/>
    </source>
</evidence>
<sequence length="160" mass="17989">MKDATRKALLDALERLVAGNPQNIELRKKAEKGKLKVNYSTVEKEAGKSVGALRNHKDIMELIKQKSLDVRVSKSDTANTQIDVLQAELKKAKEYGTNQAKLKKKHHEQAKRDADSLALQAAKHVKMIEQLMLMIPEEQREAAMDKVVNTHADNVVLLNK</sequence>
<reference evidence="1 2" key="1">
    <citation type="submission" date="2012-12" db="EMBL/GenBank/DDBJ databases">
        <title>Genome Assembly of Photobacterium sp. AK15.</title>
        <authorList>
            <person name="Khatri I."/>
            <person name="Vaidya B."/>
            <person name="Srinivas T.N.R."/>
            <person name="Subramanian S."/>
            <person name="Pinnaka A."/>
        </authorList>
    </citation>
    <scope>NUCLEOTIDE SEQUENCE [LARGE SCALE GENOMIC DNA]</scope>
    <source>
        <strain evidence="1 2">AK15</strain>
    </source>
</reference>